<name>A0AAV5RU89_MAUHU</name>
<accession>A0AAV5RU89</accession>
<sequence>MLYEPVNYHGADCKCGEACKCCKDGSPCKCADKESGCAACGDACKCDKGEGKCCGKATCTCKH</sequence>
<evidence type="ECO:0000313" key="2">
    <source>
        <dbReference type="Proteomes" id="UP001377567"/>
    </source>
</evidence>
<organism evidence="1 2">
    <name type="scientific">Maudiozyma humilis</name>
    <name type="common">Sour dough yeast</name>
    <name type="synonym">Kazachstania humilis</name>
    <dbReference type="NCBI Taxonomy" id="51915"/>
    <lineage>
        <taxon>Eukaryota</taxon>
        <taxon>Fungi</taxon>
        <taxon>Dikarya</taxon>
        <taxon>Ascomycota</taxon>
        <taxon>Saccharomycotina</taxon>
        <taxon>Saccharomycetes</taxon>
        <taxon>Saccharomycetales</taxon>
        <taxon>Saccharomycetaceae</taxon>
        <taxon>Maudiozyma</taxon>
    </lineage>
</organism>
<proteinExistence type="predicted"/>
<gene>
    <name evidence="1" type="ORF">DAKH74_008930</name>
</gene>
<comment type="caution">
    <text evidence="1">The sequence shown here is derived from an EMBL/GenBank/DDBJ whole genome shotgun (WGS) entry which is preliminary data.</text>
</comment>
<dbReference type="Proteomes" id="UP001377567">
    <property type="component" value="Unassembled WGS sequence"/>
</dbReference>
<reference evidence="1 2" key="1">
    <citation type="journal article" date="2023" name="Elife">
        <title>Identification of key yeast species and microbe-microbe interactions impacting larval growth of Drosophila in the wild.</title>
        <authorList>
            <person name="Mure A."/>
            <person name="Sugiura Y."/>
            <person name="Maeda R."/>
            <person name="Honda K."/>
            <person name="Sakurai N."/>
            <person name="Takahashi Y."/>
            <person name="Watada M."/>
            <person name="Katoh T."/>
            <person name="Gotoh A."/>
            <person name="Gotoh Y."/>
            <person name="Taniguchi I."/>
            <person name="Nakamura K."/>
            <person name="Hayashi T."/>
            <person name="Katayama T."/>
            <person name="Uemura T."/>
            <person name="Hattori Y."/>
        </authorList>
    </citation>
    <scope>NUCLEOTIDE SEQUENCE [LARGE SCALE GENOMIC DNA]</scope>
    <source>
        <strain evidence="1 2">KH-74</strain>
    </source>
</reference>
<protein>
    <recommendedName>
        <fullName evidence="3">Metallothionein</fullName>
    </recommendedName>
</protein>
<evidence type="ECO:0000313" key="1">
    <source>
        <dbReference type="EMBL" id="GMM54277.1"/>
    </source>
</evidence>
<dbReference type="EMBL" id="BTGD01000001">
    <property type="protein sequence ID" value="GMM54277.1"/>
    <property type="molecule type" value="Genomic_DNA"/>
</dbReference>
<evidence type="ECO:0008006" key="3">
    <source>
        <dbReference type="Google" id="ProtNLM"/>
    </source>
</evidence>
<dbReference type="AlphaFoldDB" id="A0AAV5RU89"/>
<keyword evidence="2" id="KW-1185">Reference proteome</keyword>